<evidence type="ECO:0000313" key="2">
    <source>
        <dbReference type="Proteomes" id="UP001279734"/>
    </source>
</evidence>
<keyword evidence="2" id="KW-1185">Reference proteome</keyword>
<protein>
    <submittedName>
        <fullName evidence="1">Uncharacterized protein</fullName>
    </submittedName>
</protein>
<dbReference type="EMBL" id="BSYO01000018">
    <property type="protein sequence ID" value="GMH17792.1"/>
    <property type="molecule type" value="Genomic_DNA"/>
</dbReference>
<gene>
    <name evidence="1" type="ORF">Nepgr_019633</name>
</gene>
<sequence>MLLLTGVGDGTKGLSPPQIMAGLPSSNVVVSLTGLPQVSPSGFPLFPNGGFLHGCFPSDWKRLGERMPLSAQAYVAAVAKCPCSGFDAEATAQTRMEVLKKGASGGSLKFFPPLASDGDTTVSSPLSEVISQGLC</sequence>
<dbReference type="Proteomes" id="UP001279734">
    <property type="component" value="Unassembled WGS sequence"/>
</dbReference>
<accession>A0AAD3SWF5</accession>
<dbReference type="AlphaFoldDB" id="A0AAD3SWF5"/>
<reference evidence="1" key="1">
    <citation type="submission" date="2023-05" db="EMBL/GenBank/DDBJ databases">
        <title>Nepenthes gracilis genome sequencing.</title>
        <authorList>
            <person name="Fukushima K."/>
        </authorList>
    </citation>
    <scope>NUCLEOTIDE SEQUENCE</scope>
    <source>
        <strain evidence="1">SING2019-196</strain>
    </source>
</reference>
<organism evidence="1 2">
    <name type="scientific">Nepenthes gracilis</name>
    <name type="common">Slender pitcher plant</name>
    <dbReference type="NCBI Taxonomy" id="150966"/>
    <lineage>
        <taxon>Eukaryota</taxon>
        <taxon>Viridiplantae</taxon>
        <taxon>Streptophyta</taxon>
        <taxon>Embryophyta</taxon>
        <taxon>Tracheophyta</taxon>
        <taxon>Spermatophyta</taxon>
        <taxon>Magnoliopsida</taxon>
        <taxon>eudicotyledons</taxon>
        <taxon>Gunneridae</taxon>
        <taxon>Pentapetalae</taxon>
        <taxon>Caryophyllales</taxon>
        <taxon>Nepenthaceae</taxon>
        <taxon>Nepenthes</taxon>
    </lineage>
</organism>
<evidence type="ECO:0000313" key="1">
    <source>
        <dbReference type="EMBL" id="GMH17792.1"/>
    </source>
</evidence>
<name>A0AAD3SWF5_NEPGR</name>
<comment type="caution">
    <text evidence="1">The sequence shown here is derived from an EMBL/GenBank/DDBJ whole genome shotgun (WGS) entry which is preliminary data.</text>
</comment>
<proteinExistence type="predicted"/>